<dbReference type="EMBL" id="VIEB01000025">
    <property type="protein sequence ID" value="TQE11926.1"/>
    <property type="molecule type" value="Genomic_DNA"/>
</dbReference>
<dbReference type="GO" id="GO:0004672">
    <property type="term" value="F:protein kinase activity"/>
    <property type="evidence" value="ECO:0007669"/>
    <property type="project" value="InterPro"/>
</dbReference>
<dbReference type="InterPro" id="IPR011009">
    <property type="entry name" value="Kinase-like_dom_sf"/>
</dbReference>
<dbReference type="Gene3D" id="1.10.510.10">
    <property type="entry name" value="Transferase(Phosphotransferase) domain 1"/>
    <property type="match status" value="1"/>
</dbReference>
<dbReference type="InterPro" id="IPR001245">
    <property type="entry name" value="Ser-Thr/Tyr_kinase_cat_dom"/>
</dbReference>
<evidence type="ECO:0000313" key="2">
    <source>
        <dbReference type="EMBL" id="TQE11926.1"/>
    </source>
</evidence>
<dbReference type="SUPFAM" id="SSF56112">
    <property type="entry name" value="Protein kinase-like (PK-like)"/>
    <property type="match status" value="1"/>
</dbReference>
<proteinExistence type="predicted"/>
<dbReference type="InterPro" id="IPR051564">
    <property type="entry name" value="LRR_receptor-like_kinase"/>
</dbReference>
<feature type="domain" description="Serine-threonine/tyrosine-protein kinase catalytic" evidence="1">
    <location>
        <begin position="4"/>
        <end position="32"/>
    </location>
</feature>
<dbReference type="Pfam" id="PF07714">
    <property type="entry name" value="PK_Tyr_Ser-Thr"/>
    <property type="match status" value="1"/>
</dbReference>
<sequence>MGSEVSTNGDVYSFGILLLEMFTGKRPTDKMFGDSLNLHNFVKMALPGRVTEIADAPLLQGGTNENCNQCSVRIHKLRCA</sequence>
<comment type="caution">
    <text evidence="2">The sequence shown here is derived from an EMBL/GenBank/DDBJ whole genome shotgun (WGS) entry which is preliminary data.</text>
</comment>
<evidence type="ECO:0000313" key="3">
    <source>
        <dbReference type="Proteomes" id="UP000315295"/>
    </source>
</evidence>
<evidence type="ECO:0000259" key="1">
    <source>
        <dbReference type="Pfam" id="PF07714"/>
    </source>
</evidence>
<dbReference type="PANTHER" id="PTHR48055">
    <property type="entry name" value="LEUCINE-RICH REPEAT RECEPTOR PROTEIN KINASE EMS1"/>
    <property type="match status" value="1"/>
</dbReference>
<reference evidence="2 3" key="1">
    <citation type="journal article" date="2019" name="G3 (Bethesda)">
        <title>Sequencing of a Wild Apple (Malus baccata) Genome Unravels the Differences Between Cultivated and Wild Apple Species Regarding Disease Resistance and Cold Tolerance.</title>
        <authorList>
            <person name="Chen X."/>
        </authorList>
    </citation>
    <scope>NUCLEOTIDE SEQUENCE [LARGE SCALE GENOMIC DNA]</scope>
    <source>
        <strain evidence="3">cv. Shandingzi</strain>
        <tissue evidence="2">Leaves</tissue>
    </source>
</reference>
<dbReference type="AlphaFoldDB" id="A0A540NLM6"/>
<organism evidence="2 3">
    <name type="scientific">Malus baccata</name>
    <name type="common">Siberian crab apple</name>
    <name type="synonym">Pyrus baccata</name>
    <dbReference type="NCBI Taxonomy" id="106549"/>
    <lineage>
        <taxon>Eukaryota</taxon>
        <taxon>Viridiplantae</taxon>
        <taxon>Streptophyta</taxon>
        <taxon>Embryophyta</taxon>
        <taxon>Tracheophyta</taxon>
        <taxon>Spermatophyta</taxon>
        <taxon>Magnoliopsida</taxon>
        <taxon>eudicotyledons</taxon>
        <taxon>Gunneridae</taxon>
        <taxon>Pentapetalae</taxon>
        <taxon>rosids</taxon>
        <taxon>fabids</taxon>
        <taxon>Rosales</taxon>
        <taxon>Rosaceae</taxon>
        <taxon>Amygdaloideae</taxon>
        <taxon>Maleae</taxon>
        <taxon>Malus</taxon>
    </lineage>
</organism>
<dbReference type="STRING" id="106549.A0A540NLM6"/>
<dbReference type="GO" id="GO:0016020">
    <property type="term" value="C:membrane"/>
    <property type="evidence" value="ECO:0007669"/>
    <property type="project" value="TreeGrafter"/>
</dbReference>
<dbReference type="Proteomes" id="UP000315295">
    <property type="component" value="Unassembled WGS sequence"/>
</dbReference>
<accession>A0A540NLM6</accession>
<gene>
    <name evidence="2" type="ORF">C1H46_002560</name>
</gene>
<dbReference type="PANTHER" id="PTHR48055:SF55">
    <property type="entry name" value="PROTEIN KINASE DOMAIN-CONTAINING PROTEIN"/>
    <property type="match status" value="1"/>
</dbReference>
<protein>
    <recommendedName>
        <fullName evidence="1">Serine-threonine/tyrosine-protein kinase catalytic domain-containing protein</fullName>
    </recommendedName>
</protein>
<keyword evidence="3" id="KW-1185">Reference proteome</keyword>
<name>A0A540NLM6_MALBA</name>